<reference evidence="1" key="1">
    <citation type="submission" date="2023-07" db="EMBL/GenBank/DDBJ databases">
        <title>Bacterial whole genome sequence for Sphingobium sp. HBC34.</title>
        <authorList>
            <person name="Le V."/>
            <person name="Ko S.-R."/>
            <person name="Ahn C.-Y."/>
            <person name="Oh H.-M."/>
        </authorList>
    </citation>
    <scope>NUCLEOTIDE SEQUENCE</scope>
    <source>
        <strain evidence="1">HBC34</strain>
    </source>
</reference>
<comment type="caution">
    <text evidence="1">The sequence shown here is derived from an EMBL/GenBank/DDBJ whole genome shotgun (WGS) entry which is preliminary data.</text>
</comment>
<dbReference type="Proteomes" id="UP001176471">
    <property type="component" value="Unassembled WGS sequence"/>
</dbReference>
<dbReference type="RefSeq" id="WP_125974173.1">
    <property type="nucleotide sequence ID" value="NZ_JAUQOM010000003.1"/>
</dbReference>
<accession>A0ABT8ZLW8</accession>
<dbReference type="EMBL" id="JAUQOM010000003">
    <property type="protein sequence ID" value="MDO7835192.1"/>
    <property type="molecule type" value="Genomic_DNA"/>
</dbReference>
<evidence type="ECO:0000313" key="2">
    <source>
        <dbReference type="Proteomes" id="UP001176471"/>
    </source>
</evidence>
<protein>
    <submittedName>
        <fullName evidence="1">DUF2285 domain-containing protein</fullName>
    </submittedName>
</protein>
<sequence>MSTSQFEDRAPEVSQLTAYDESHLVAYLRLLDADSDGADWRETTAAILGVDAAVEPQRAKEMHDSHLARARWMTEVGYAYLLGSERPLKR</sequence>
<gene>
    <name evidence="1" type="ORF">Q4610_09030</name>
</gene>
<evidence type="ECO:0000313" key="1">
    <source>
        <dbReference type="EMBL" id="MDO7835192.1"/>
    </source>
</evidence>
<proteinExistence type="predicted"/>
<name>A0ABT8ZLW8_9SPHN</name>
<organism evidence="1 2">
    <name type="scientific">Sphingobium cyanobacteriorum</name>
    <dbReference type="NCBI Taxonomy" id="3063954"/>
    <lineage>
        <taxon>Bacteria</taxon>
        <taxon>Pseudomonadati</taxon>
        <taxon>Pseudomonadota</taxon>
        <taxon>Alphaproteobacteria</taxon>
        <taxon>Sphingomonadales</taxon>
        <taxon>Sphingomonadaceae</taxon>
        <taxon>Sphingobium</taxon>
    </lineage>
</organism>
<keyword evidence="2" id="KW-1185">Reference proteome</keyword>